<feature type="transmembrane region" description="Helical" evidence="1">
    <location>
        <begin position="29"/>
        <end position="46"/>
    </location>
</feature>
<evidence type="ECO:0000313" key="3">
    <source>
        <dbReference type="Proteomes" id="UP001549291"/>
    </source>
</evidence>
<keyword evidence="1" id="KW-0812">Transmembrane</keyword>
<organism evidence="2 3">
    <name type="scientific">Bradyrhizobium japonicum</name>
    <dbReference type="NCBI Taxonomy" id="375"/>
    <lineage>
        <taxon>Bacteria</taxon>
        <taxon>Pseudomonadati</taxon>
        <taxon>Pseudomonadota</taxon>
        <taxon>Alphaproteobacteria</taxon>
        <taxon>Hyphomicrobiales</taxon>
        <taxon>Nitrobacteraceae</taxon>
        <taxon>Bradyrhizobium</taxon>
    </lineage>
</organism>
<proteinExistence type="predicted"/>
<accession>A0ABV2S4A0</accession>
<name>A0ABV2S4A0_BRAJP</name>
<keyword evidence="3" id="KW-1185">Reference proteome</keyword>
<reference evidence="2 3" key="1">
    <citation type="submission" date="2024-06" db="EMBL/GenBank/DDBJ databases">
        <title>Genomic Encyclopedia of Type Strains, Phase V (KMG-V): Genome sequencing to study the core and pangenomes of soil and plant-associated prokaryotes.</title>
        <authorList>
            <person name="Whitman W."/>
        </authorList>
    </citation>
    <scope>NUCLEOTIDE SEQUENCE [LARGE SCALE GENOMIC DNA]</scope>
    <source>
        <strain evidence="2 3">USDA 160</strain>
    </source>
</reference>
<evidence type="ECO:0000313" key="2">
    <source>
        <dbReference type="EMBL" id="MET4724016.1"/>
    </source>
</evidence>
<dbReference type="EMBL" id="JBEPTQ010000002">
    <property type="protein sequence ID" value="MET4724016.1"/>
    <property type="molecule type" value="Genomic_DNA"/>
</dbReference>
<gene>
    <name evidence="2" type="ORF">ABIF63_008122</name>
</gene>
<evidence type="ECO:0000256" key="1">
    <source>
        <dbReference type="SAM" id="Phobius"/>
    </source>
</evidence>
<comment type="caution">
    <text evidence="2">The sequence shown here is derived from an EMBL/GenBank/DDBJ whole genome shotgun (WGS) entry which is preliminary data.</text>
</comment>
<keyword evidence="1" id="KW-0472">Membrane</keyword>
<keyword evidence="1" id="KW-1133">Transmembrane helix</keyword>
<protein>
    <submittedName>
        <fullName evidence="2">Uncharacterized protein</fullName>
    </submittedName>
</protein>
<sequence>MIYTGCAGEVWAQAQRLSARLFNGFSKMLSSYAAAVSLFTALAALGRQNSNAVPIGAEQRAALRGGTVASLSTPVSGPYKYR</sequence>
<dbReference type="Proteomes" id="UP001549291">
    <property type="component" value="Unassembled WGS sequence"/>
</dbReference>